<dbReference type="Pfam" id="PF26237">
    <property type="entry name" value="DUF8054_C"/>
    <property type="match status" value="1"/>
</dbReference>
<feature type="domain" description="DUF8054" evidence="3">
    <location>
        <begin position="223"/>
        <end position="261"/>
    </location>
</feature>
<dbReference type="RefSeq" id="WP_124953957.1">
    <property type="nucleotide sequence ID" value="NZ_RRCH01000008.1"/>
</dbReference>
<keyword evidence="1" id="KW-1133">Transmembrane helix</keyword>
<accession>A0A3P3RHS4</accession>
<dbReference type="OrthoDB" id="292134at2157"/>
<feature type="domain" description="DUF8054" evidence="4">
    <location>
        <begin position="102"/>
        <end position="219"/>
    </location>
</feature>
<dbReference type="Pfam" id="PF26236">
    <property type="entry name" value="DUF8054_N"/>
    <property type="match status" value="1"/>
</dbReference>
<dbReference type="Pfam" id="PF26238">
    <property type="entry name" value="DUF8054_M"/>
    <property type="match status" value="1"/>
</dbReference>
<dbReference type="Proteomes" id="UP000282322">
    <property type="component" value="Unassembled WGS sequence"/>
</dbReference>
<name>A0A3P3RHS4_9EURY</name>
<protein>
    <submittedName>
        <fullName evidence="5">Uncharacterized protein</fullName>
    </submittedName>
</protein>
<keyword evidence="1" id="KW-0812">Transmembrane</keyword>
<evidence type="ECO:0000256" key="1">
    <source>
        <dbReference type="SAM" id="Phobius"/>
    </source>
</evidence>
<proteinExistence type="predicted"/>
<evidence type="ECO:0000259" key="2">
    <source>
        <dbReference type="Pfam" id="PF26236"/>
    </source>
</evidence>
<keyword evidence="1" id="KW-0472">Membrane</keyword>
<organism evidence="5 6">
    <name type="scientific">Halocatena pleomorpha</name>
    <dbReference type="NCBI Taxonomy" id="1785090"/>
    <lineage>
        <taxon>Archaea</taxon>
        <taxon>Methanobacteriati</taxon>
        <taxon>Methanobacteriota</taxon>
        <taxon>Stenosarchaea group</taxon>
        <taxon>Halobacteria</taxon>
        <taxon>Halobacteriales</taxon>
        <taxon>Natronomonadaceae</taxon>
        <taxon>Halocatena</taxon>
    </lineage>
</organism>
<evidence type="ECO:0000259" key="3">
    <source>
        <dbReference type="Pfam" id="PF26237"/>
    </source>
</evidence>
<dbReference type="InterPro" id="IPR058674">
    <property type="entry name" value="DUF8054_N"/>
</dbReference>
<evidence type="ECO:0000259" key="4">
    <source>
        <dbReference type="Pfam" id="PF26238"/>
    </source>
</evidence>
<feature type="transmembrane region" description="Helical" evidence="1">
    <location>
        <begin position="47"/>
        <end position="64"/>
    </location>
</feature>
<evidence type="ECO:0000313" key="5">
    <source>
        <dbReference type="EMBL" id="RRJ32498.1"/>
    </source>
</evidence>
<dbReference type="InterPro" id="IPR058775">
    <property type="entry name" value="DUF8054_M"/>
</dbReference>
<sequence>MHVQSVFDALRRPEYTGDNRCVPCTINNLAVAAVVCIWLWVMWWPGAMVFGAVALASIVFRGYLVPGTPTLTKRYLPDRVVSVFETWGDEPMTTEETVAANTERLLVESGPLKPCEEFDDLCLTPQFRESWYGRMEQITTSETEREALSETLDTDGEIAFLDHGEAFTAHINGRSIGQWESHAAFVADLAAARELPQWIDQWDRLDVAEQGTLIRGLRVFIDLCPNCEGQVTPMTETVESCCREHTVLAISCDGCDARLFESVADSIERDQKTV</sequence>
<dbReference type="AlphaFoldDB" id="A0A3P3RHS4"/>
<feature type="transmembrane region" description="Helical" evidence="1">
    <location>
        <begin position="21"/>
        <end position="41"/>
    </location>
</feature>
<gene>
    <name evidence="5" type="ORF">EIK79_04540</name>
</gene>
<keyword evidence="6" id="KW-1185">Reference proteome</keyword>
<reference evidence="5 6" key="1">
    <citation type="submission" date="2018-11" db="EMBL/GenBank/DDBJ databases">
        <title>Taxonoimc description of Halomarina strain SPP-AMP-1.</title>
        <authorList>
            <person name="Pal Y."/>
            <person name="Srinivasana K."/>
            <person name="Verma A."/>
            <person name="Kumar P."/>
        </authorList>
    </citation>
    <scope>NUCLEOTIDE SEQUENCE [LARGE SCALE GENOMIC DNA]</scope>
    <source>
        <strain evidence="5 6">SPP-AMP-1</strain>
    </source>
</reference>
<dbReference type="InterPro" id="IPR058675">
    <property type="entry name" value="DUF8054_C"/>
</dbReference>
<feature type="domain" description="DUF8054" evidence="2">
    <location>
        <begin position="8"/>
        <end position="85"/>
    </location>
</feature>
<evidence type="ECO:0000313" key="6">
    <source>
        <dbReference type="Proteomes" id="UP000282322"/>
    </source>
</evidence>
<comment type="caution">
    <text evidence="5">The sequence shown here is derived from an EMBL/GenBank/DDBJ whole genome shotgun (WGS) entry which is preliminary data.</text>
</comment>
<dbReference type="EMBL" id="RRCH01000008">
    <property type="protein sequence ID" value="RRJ32498.1"/>
    <property type="molecule type" value="Genomic_DNA"/>
</dbReference>